<dbReference type="GO" id="GO:0006508">
    <property type="term" value="P:proteolysis"/>
    <property type="evidence" value="ECO:0007669"/>
    <property type="project" value="UniProtKB-KW"/>
</dbReference>
<dbReference type="InterPro" id="IPR003653">
    <property type="entry name" value="Peptidase_C48_C"/>
</dbReference>
<dbReference type="PANTHER" id="PTHR48449">
    <property type="entry name" value="DUF1985 DOMAIN-CONTAINING PROTEIN"/>
    <property type="match status" value="1"/>
</dbReference>
<evidence type="ECO:0000313" key="8">
    <source>
        <dbReference type="Proteomes" id="UP001632038"/>
    </source>
</evidence>
<dbReference type="AlphaFoldDB" id="A0ABD3DRE4"/>
<comment type="similarity">
    <text evidence="1">Belongs to the peptidase C48 family.</text>
</comment>
<sequence length="786" mass="91888">MASADNTVNNNNMEIQVYQPPQVGESVAAANPTNAADSTPTNTADSCTTISDNNNADSTTGWKWMWPNLRIAERKRSSLLLDVKKELPTEFSKGLGSQMFQRFRERCFGAYLQYPKTQVPSAVMHLMLSQQVIKEGAEEDELWFLVGDKFVRFSKYEYALVTGLRFETTNFDPNAISRCPKKEVFRKFIDPENKYGKKARRTMMFWICLKNHLRLSEDHLKNYTRLPRYHFIFEAVPGLAANITSKPKHKLVQPRIMKRLVHIKTKDNILEFFDTKEPIECYGTLEPTKKELVDYTWWNHVADDLRSSVKYIHRESKFKAGKAKDTALKMTREQSPVPAREQEDGSVPAVEDLRQRTRARMTESPNVDPNVLFTKILEGVRRENELLVQRLLREMREIEERASRKSDDMRSEIDRLRKTVYVPFDDNFCDEIGAFMDMVDYVRHRQVGEPPSTLIDKRFYVQNCEPLTPIRITKAELFKHQDEGKDSEFKIRRAIRPTKDSDGTSFFFPDRNNKQMTAYLDYLYSDSKKLRDIGNTVPEIASFFKEIENPTRWMETPAIEAYLRILKFNPEFLGCHPEGKGKYTILGHFFCEPTIIPEEVKGQAEKLDSDEEQVEILLNLDQGKTKLYLTDKWASLVPFTEVEKIYVVWLASQHFYPLIIDLVKCEVWIFDSLSKSTNRTQRENRYQNTLSLRRILPSILMLLGFYDMRKDLKPLNREWDLRFRDKNYCFTQADGLSCGPFSLKMIEVFVSRRALPNITEENMKFIRRGISERIFSFSKPEKDSTK</sequence>
<evidence type="ECO:0000256" key="2">
    <source>
        <dbReference type="ARBA" id="ARBA00022670"/>
    </source>
</evidence>
<evidence type="ECO:0000256" key="1">
    <source>
        <dbReference type="ARBA" id="ARBA00005234"/>
    </source>
</evidence>
<comment type="caution">
    <text evidence="7">The sequence shown here is derived from an EMBL/GenBank/DDBJ whole genome shotgun (WGS) entry which is preliminary data.</text>
</comment>
<dbReference type="Gene3D" id="3.40.395.10">
    <property type="entry name" value="Adenoviral Proteinase, Chain A"/>
    <property type="match status" value="1"/>
</dbReference>
<name>A0ABD3DRE4_9LAMI</name>
<evidence type="ECO:0000256" key="3">
    <source>
        <dbReference type="ARBA" id="ARBA00022801"/>
    </source>
</evidence>
<dbReference type="Pfam" id="PF02902">
    <property type="entry name" value="Peptidase_C48"/>
    <property type="match status" value="1"/>
</dbReference>
<feature type="region of interest" description="Disordered" evidence="5">
    <location>
        <begin position="32"/>
        <end position="52"/>
    </location>
</feature>
<dbReference type="EMBL" id="JAVIJP010000016">
    <property type="protein sequence ID" value="KAL3643436.1"/>
    <property type="molecule type" value="Genomic_DNA"/>
</dbReference>
<keyword evidence="3" id="KW-0378">Hydrolase</keyword>
<proteinExistence type="inferred from homology"/>
<evidence type="ECO:0000256" key="5">
    <source>
        <dbReference type="SAM" id="MobiDB-lite"/>
    </source>
</evidence>
<organism evidence="7 8">
    <name type="scientific">Castilleja foliolosa</name>
    <dbReference type="NCBI Taxonomy" id="1961234"/>
    <lineage>
        <taxon>Eukaryota</taxon>
        <taxon>Viridiplantae</taxon>
        <taxon>Streptophyta</taxon>
        <taxon>Embryophyta</taxon>
        <taxon>Tracheophyta</taxon>
        <taxon>Spermatophyta</taxon>
        <taxon>Magnoliopsida</taxon>
        <taxon>eudicotyledons</taxon>
        <taxon>Gunneridae</taxon>
        <taxon>Pentapetalae</taxon>
        <taxon>asterids</taxon>
        <taxon>lamiids</taxon>
        <taxon>Lamiales</taxon>
        <taxon>Orobanchaceae</taxon>
        <taxon>Pedicularideae</taxon>
        <taxon>Castillejinae</taxon>
        <taxon>Castilleja</taxon>
    </lineage>
</organism>
<feature type="domain" description="Ubiquitin-like protease family profile" evidence="6">
    <location>
        <begin position="636"/>
        <end position="774"/>
    </location>
</feature>
<feature type="compositionally biased region" description="Basic and acidic residues" evidence="5">
    <location>
        <begin position="323"/>
        <end position="332"/>
    </location>
</feature>
<gene>
    <name evidence="7" type="ORF">CASFOL_014251</name>
</gene>
<reference evidence="8" key="1">
    <citation type="journal article" date="2024" name="IScience">
        <title>Strigolactones Initiate the Formation of Haustorium-like Structures in Castilleja.</title>
        <authorList>
            <person name="Buerger M."/>
            <person name="Peterson D."/>
            <person name="Chory J."/>
        </authorList>
    </citation>
    <scope>NUCLEOTIDE SEQUENCE [LARGE SCALE GENOMIC DNA]</scope>
</reference>
<keyword evidence="4" id="KW-0175">Coiled coil</keyword>
<dbReference type="Proteomes" id="UP001632038">
    <property type="component" value="Unassembled WGS sequence"/>
</dbReference>
<evidence type="ECO:0000313" key="7">
    <source>
        <dbReference type="EMBL" id="KAL3643436.1"/>
    </source>
</evidence>
<feature type="coiled-coil region" evidence="4">
    <location>
        <begin position="381"/>
        <end position="419"/>
    </location>
</feature>
<dbReference type="PANTHER" id="PTHR48449:SF1">
    <property type="entry name" value="DUF1985 DOMAIN-CONTAINING PROTEIN"/>
    <property type="match status" value="1"/>
</dbReference>
<evidence type="ECO:0000256" key="4">
    <source>
        <dbReference type="SAM" id="Coils"/>
    </source>
</evidence>
<keyword evidence="8" id="KW-1185">Reference proteome</keyword>
<protein>
    <recommendedName>
        <fullName evidence="6">Ubiquitin-like protease family profile domain-containing protein</fullName>
    </recommendedName>
</protein>
<dbReference type="InterPro" id="IPR038765">
    <property type="entry name" value="Papain-like_cys_pep_sf"/>
</dbReference>
<feature type="region of interest" description="Disordered" evidence="5">
    <location>
        <begin position="323"/>
        <end position="347"/>
    </location>
</feature>
<evidence type="ECO:0000259" key="6">
    <source>
        <dbReference type="Pfam" id="PF02902"/>
    </source>
</evidence>
<dbReference type="GO" id="GO:0008233">
    <property type="term" value="F:peptidase activity"/>
    <property type="evidence" value="ECO:0007669"/>
    <property type="project" value="UniProtKB-KW"/>
</dbReference>
<accession>A0ABD3DRE4</accession>
<dbReference type="SUPFAM" id="SSF54001">
    <property type="entry name" value="Cysteine proteinases"/>
    <property type="match status" value="1"/>
</dbReference>
<keyword evidence="2" id="KW-0645">Protease</keyword>